<dbReference type="InterPro" id="IPR057342">
    <property type="entry name" value="DEXDc_RapA"/>
</dbReference>
<feature type="domain" description="Helicase ATP-binding" evidence="6">
    <location>
        <begin position="69"/>
        <end position="258"/>
    </location>
</feature>
<keyword evidence="1" id="KW-0547">Nucleotide-binding</keyword>
<dbReference type="EMBL" id="LUUL01000095">
    <property type="protein sequence ID" value="OAI23937.1"/>
    <property type="molecule type" value="Genomic_DNA"/>
</dbReference>
<dbReference type="GO" id="GO:0016787">
    <property type="term" value="F:hydrolase activity"/>
    <property type="evidence" value="ECO:0007669"/>
    <property type="project" value="UniProtKB-KW"/>
</dbReference>
<dbReference type="PANTHER" id="PTHR45766">
    <property type="entry name" value="DNA ANNEALING HELICASE AND ENDONUCLEASE ZRANB3 FAMILY MEMBER"/>
    <property type="match status" value="1"/>
</dbReference>
<dbReference type="InterPro" id="IPR014001">
    <property type="entry name" value="Helicase_ATP-bd"/>
</dbReference>
<evidence type="ECO:0000259" key="6">
    <source>
        <dbReference type="PROSITE" id="PS51192"/>
    </source>
</evidence>
<dbReference type="Gene3D" id="3.40.50.300">
    <property type="entry name" value="P-loop containing nucleotide triphosphate hydrolases"/>
    <property type="match status" value="1"/>
</dbReference>
<name>A0AA91DAI6_9GAMM</name>
<evidence type="ECO:0008006" key="10">
    <source>
        <dbReference type="Google" id="ProtNLM"/>
    </source>
</evidence>
<keyword evidence="3" id="KW-0347">Helicase</keyword>
<dbReference type="SMART" id="SM00490">
    <property type="entry name" value="HELICc"/>
    <property type="match status" value="1"/>
</dbReference>
<evidence type="ECO:0000313" key="9">
    <source>
        <dbReference type="Proteomes" id="UP000077734"/>
    </source>
</evidence>
<dbReference type="SUPFAM" id="SSF52540">
    <property type="entry name" value="P-loop containing nucleoside triphosphate hydrolases"/>
    <property type="match status" value="2"/>
</dbReference>
<keyword evidence="4" id="KW-0067">ATP-binding</keyword>
<sequence length="995" mass="113907">MPEDDLEICDQSDNDDPYELISRGMYGRASDLRRNLTYAHLSGRLANLLYSMGITDTDFYPHQYKPLLTLLDSPANGILIADEVGLGKTIEAGLIWTELRARFDMRRLLVVCPAMLREKWKDELQRRFGIAAEILDAKLLKEYLEKPRASSGDGQAWIVSYQTTRPPKEWQAGKPSLAQRPNPRWLLADLLNDSAGLEPLLDMVVFDEAHYMRNPESAVNKLGGLMREISDYVVLLSATPINLHNEELFNLLRLVDPEHFRYRSEFQYMLEANQPLVKARDAALNPKACAADVVGLLQTAAGIPILKQSRQLEALLTNPPSDEDMANHAYRIGLANTLERLNLLGGAITRTRKREVQAKRAQREVKREAVPMNEVEELLYRTVTDLTRTFAWQRNISDGFLLVTPQRQVASCPAAAARAWIKKDDSWLTDLKNEYDLDDDEWQDSLSLTNYLRANLPEEITAEALEANDSKFERLKRVLKKFFKDEPDHKVVIFSTYRQTAAYLADRLNKDGINSLLLWGNMNRPKQEIIDEFRERPAIRVLMSTEVAAEGVDLQFSKVLINYDLPWNPMRVEQRIGRIDRLGQTADLIHIWNLYFANSIDDRIVSRLHDRLRIFEDALGEPEPVVGEIISKLESKLLIRKLTELEENEQIEAAFLALENLRLQQEELEKSASQMIAHGGMLLEKISAAQELSRRITEEDLLVYVRDYLNHQAPGHRFEQDPGNLNKVIIQLPPRLASELEVYLRQKGLLGQTHLATGDSRECLFLNRVAGGSSKQVERIHQFHPLIRFISVALKEGNAHFYPVVSLLLEQGPDAPNIKSGHYIFCVKKWSFEGVKQEELLASVAYNWDDQILLDEDDSDRLINFARLHGLDWLDYSSVTDPSEIEKHLGTLESRLDKSFKETVTRKQLENSDRAMFQLFSLEKHFARNKETLERVYETHIQLGRSGLAKATKGKIEALQRRVEVQRERIKQREKVVPSSHFVCAGILKVKNQGG</sequence>
<dbReference type="GO" id="GO:0004386">
    <property type="term" value="F:helicase activity"/>
    <property type="evidence" value="ECO:0007669"/>
    <property type="project" value="UniProtKB-KW"/>
</dbReference>
<dbReference type="Proteomes" id="UP000077734">
    <property type="component" value="Unassembled WGS sequence"/>
</dbReference>
<evidence type="ECO:0000256" key="4">
    <source>
        <dbReference type="ARBA" id="ARBA00022840"/>
    </source>
</evidence>
<dbReference type="InterPro" id="IPR038718">
    <property type="entry name" value="SNF2-like_sf"/>
</dbReference>
<dbReference type="Pfam" id="PF00271">
    <property type="entry name" value="Helicase_C"/>
    <property type="match status" value="1"/>
</dbReference>
<organism evidence="8 9">
    <name type="scientific">Methylomonas koyamae</name>
    <dbReference type="NCBI Taxonomy" id="702114"/>
    <lineage>
        <taxon>Bacteria</taxon>
        <taxon>Pseudomonadati</taxon>
        <taxon>Pseudomonadota</taxon>
        <taxon>Gammaproteobacteria</taxon>
        <taxon>Methylococcales</taxon>
        <taxon>Methylococcaceae</taxon>
        <taxon>Methylomonas</taxon>
    </lineage>
</organism>
<feature type="coiled-coil region" evidence="5">
    <location>
        <begin position="949"/>
        <end position="976"/>
    </location>
</feature>
<dbReference type="SMART" id="SM00487">
    <property type="entry name" value="DEXDc"/>
    <property type="match status" value="1"/>
</dbReference>
<evidence type="ECO:0000256" key="3">
    <source>
        <dbReference type="ARBA" id="ARBA00022806"/>
    </source>
</evidence>
<evidence type="ECO:0000256" key="2">
    <source>
        <dbReference type="ARBA" id="ARBA00022801"/>
    </source>
</evidence>
<dbReference type="InterPro" id="IPR001650">
    <property type="entry name" value="Helicase_C-like"/>
</dbReference>
<proteinExistence type="predicted"/>
<reference evidence="8 9" key="1">
    <citation type="submission" date="2016-03" db="EMBL/GenBank/DDBJ databases">
        <authorList>
            <person name="Heylen K."/>
            <person name="De Vos P."/>
            <person name="Vekeman B."/>
        </authorList>
    </citation>
    <scope>NUCLEOTIDE SEQUENCE [LARGE SCALE GENOMIC DNA]</scope>
    <source>
        <strain evidence="8 9">R-49807</strain>
    </source>
</reference>
<comment type="caution">
    <text evidence="8">The sequence shown here is derived from an EMBL/GenBank/DDBJ whole genome shotgun (WGS) entry which is preliminary data.</text>
</comment>
<evidence type="ECO:0000259" key="7">
    <source>
        <dbReference type="PROSITE" id="PS51194"/>
    </source>
</evidence>
<keyword evidence="5" id="KW-0175">Coiled coil</keyword>
<evidence type="ECO:0000256" key="5">
    <source>
        <dbReference type="SAM" id="Coils"/>
    </source>
</evidence>
<protein>
    <recommendedName>
        <fullName evidence="10">Helicase</fullName>
    </recommendedName>
</protein>
<feature type="coiled-coil region" evidence="5">
    <location>
        <begin position="651"/>
        <end position="678"/>
    </location>
</feature>
<dbReference type="PROSITE" id="PS51194">
    <property type="entry name" value="HELICASE_CTER"/>
    <property type="match status" value="1"/>
</dbReference>
<dbReference type="CDD" id="cd18011">
    <property type="entry name" value="DEXDc_RapA"/>
    <property type="match status" value="1"/>
</dbReference>
<dbReference type="InterPro" id="IPR000330">
    <property type="entry name" value="SNF2_N"/>
</dbReference>
<evidence type="ECO:0000313" key="8">
    <source>
        <dbReference type="EMBL" id="OAI23937.1"/>
    </source>
</evidence>
<accession>A0AA91DAI6</accession>
<dbReference type="Pfam" id="PF00176">
    <property type="entry name" value="SNF2-rel_dom"/>
    <property type="match status" value="1"/>
</dbReference>
<feature type="domain" description="Helicase C-terminal" evidence="7">
    <location>
        <begin position="474"/>
        <end position="630"/>
    </location>
</feature>
<dbReference type="InterPro" id="IPR049730">
    <property type="entry name" value="SNF2/RAD54-like_C"/>
</dbReference>
<dbReference type="CDD" id="cd18793">
    <property type="entry name" value="SF2_C_SNF"/>
    <property type="match status" value="1"/>
</dbReference>
<dbReference type="Gene3D" id="3.40.50.10810">
    <property type="entry name" value="Tandem AAA-ATPase domain"/>
    <property type="match status" value="1"/>
</dbReference>
<gene>
    <name evidence="8" type="ORF">A1356_16930</name>
</gene>
<dbReference type="PANTHER" id="PTHR45766:SF6">
    <property type="entry name" value="SWI_SNF-RELATED MATRIX-ASSOCIATED ACTIN-DEPENDENT REGULATOR OF CHROMATIN SUBFAMILY A-LIKE PROTEIN 1"/>
    <property type="match status" value="1"/>
</dbReference>
<dbReference type="PROSITE" id="PS51192">
    <property type="entry name" value="HELICASE_ATP_BIND_1"/>
    <property type="match status" value="1"/>
</dbReference>
<keyword evidence="2" id="KW-0378">Hydrolase</keyword>
<dbReference type="InterPro" id="IPR027417">
    <property type="entry name" value="P-loop_NTPase"/>
</dbReference>
<evidence type="ECO:0000256" key="1">
    <source>
        <dbReference type="ARBA" id="ARBA00022741"/>
    </source>
</evidence>
<dbReference type="GO" id="GO:0005524">
    <property type="term" value="F:ATP binding"/>
    <property type="evidence" value="ECO:0007669"/>
    <property type="project" value="UniProtKB-KW"/>
</dbReference>
<keyword evidence="9" id="KW-1185">Reference proteome</keyword>
<dbReference type="AlphaFoldDB" id="A0AA91DAI6"/>